<dbReference type="Pfam" id="PF25019">
    <property type="entry name" value="LRR_R13L1-DRL21"/>
    <property type="match status" value="1"/>
</dbReference>
<dbReference type="PRINTS" id="PR00364">
    <property type="entry name" value="DISEASERSIST"/>
</dbReference>
<evidence type="ECO:0000259" key="4">
    <source>
        <dbReference type="Pfam" id="PF23559"/>
    </source>
</evidence>
<keyword evidence="7" id="KW-1185">Reference proteome</keyword>
<dbReference type="InterPro" id="IPR002182">
    <property type="entry name" value="NB-ARC"/>
</dbReference>
<dbReference type="SUPFAM" id="SSF52058">
    <property type="entry name" value="L domain-like"/>
    <property type="match status" value="3"/>
</dbReference>
<evidence type="ECO:0008006" key="8">
    <source>
        <dbReference type="Google" id="ProtNLM"/>
    </source>
</evidence>
<evidence type="ECO:0000259" key="5">
    <source>
        <dbReference type="Pfam" id="PF25019"/>
    </source>
</evidence>
<gene>
    <name evidence="6" type="ORF">QYE76_036969</name>
</gene>
<dbReference type="InterPro" id="IPR032675">
    <property type="entry name" value="LRR_dom_sf"/>
</dbReference>
<reference evidence="6" key="1">
    <citation type="submission" date="2023-07" db="EMBL/GenBank/DDBJ databases">
        <title>A chromosome-level genome assembly of Lolium multiflorum.</title>
        <authorList>
            <person name="Chen Y."/>
            <person name="Copetti D."/>
            <person name="Kolliker R."/>
            <person name="Studer B."/>
        </authorList>
    </citation>
    <scope>NUCLEOTIDE SEQUENCE</scope>
    <source>
        <strain evidence="6">02402/16</strain>
        <tissue evidence="6">Leaf</tissue>
    </source>
</reference>
<dbReference type="Gene3D" id="3.80.10.10">
    <property type="entry name" value="Ribonuclease Inhibitor"/>
    <property type="match status" value="3"/>
</dbReference>
<keyword evidence="2" id="KW-0611">Plant defense</keyword>
<dbReference type="PANTHER" id="PTHR36766">
    <property type="entry name" value="PLANT BROAD-SPECTRUM MILDEW RESISTANCE PROTEIN RPW8"/>
    <property type="match status" value="1"/>
</dbReference>
<dbReference type="GO" id="GO:0043531">
    <property type="term" value="F:ADP binding"/>
    <property type="evidence" value="ECO:0007669"/>
    <property type="project" value="InterPro"/>
</dbReference>
<dbReference type="Gene3D" id="1.10.10.10">
    <property type="entry name" value="Winged helix-like DNA-binding domain superfamily/Winged helix DNA-binding domain"/>
    <property type="match status" value="1"/>
</dbReference>
<accession>A0AAD8VPV7</accession>
<feature type="domain" description="Disease resistance protein winged helix" evidence="4">
    <location>
        <begin position="382"/>
        <end position="448"/>
    </location>
</feature>
<dbReference type="InterPro" id="IPR036388">
    <property type="entry name" value="WH-like_DNA-bd_sf"/>
</dbReference>
<dbReference type="GO" id="GO:0006952">
    <property type="term" value="P:defense response"/>
    <property type="evidence" value="ECO:0007669"/>
    <property type="project" value="UniProtKB-KW"/>
</dbReference>
<evidence type="ECO:0000313" key="6">
    <source>
        <dbReference type="EMBL" id="KAK1613296.1"/>
    </source>
</evidence>
<dbReference type="Pfam" id="PF23559">
    <property type="entry name" value="WHD_DRP"/>
    <property type="match status" value="1"/>
</dbReference>
<dbReference type="InterPro" id="IPR058922">
    <property type="entry name" value="WHD_DRP"/>
</dbReference>
<name>A0AAD8VPV7_LOLMU</name>
<feature type="domain" description="NB-ARC" evidence="3">
    <location>
        <begin position="125"/>
        <end position="300"/>
    </location>
</feature>
<proteinExistence type="predicted"/>
<comment type="caution">
    <text evidence="6">The sequence shown here is derived from an EMBL/GenBank/DDBJ whole genome shotgun (WGS) entry which is preliminary data.</text>
</comment>
<dbReference type="InterPro" id="IPR056789">
    <property type="entry name" value="LRR_R13L1-DRL21"/>
</dbReference>
<organism evidence="6 7">
    <name type="scientific">Lolium multiflorum</name>
    <name type="common">Italian ryegrass</name>
    <name type="synonym">Lolium perenne subsp. multiflorum</name>
    <dbReference type="NCBI Taxonomy" id="4521"/>
    <lineage>
        <taxon>Eukaryota</taxon>
        <taxon>Viridiplantae</taxon>
        <taxon>Streptophyta</taxon>
        <taxon>Embryophyta</taxon>
        <taxon>Tracheophyta</taxon>
        <taxon>Spermatophyta</taxon>
        <taxon>Magnoliopsida</taxon>
        <taxon>Liliopsida</taxon>
        <taxon>Poales</taxon>
        <taxon>Poaceae</taxon>
        <taxon>BOP clade</taxon>
        <taxon>Pooideae</taxon>
        <taxon>Poodae</taxon>
        <taxon>Poeae</taxon>
        <taxon>Poeae Chloroplast Group 2 (Poeae type)</taxon>
        <taxon>Loliodinae</taxon>
        <taxon>Loliinae</taxon>
        <taxon>Lolium</taxon>
    </lineage>
</organism>
<evidence type="ECO:0000259" key="3">
    <source>
        <dbReference type="Pfam" id="PF00931"/>
    </source>
</evidence>
<keyword evidence="1" id="KW-0433">Leucine-rich repeat</keyword>
<dbReference type="SUPFAM" id="SSF52540">
    <property type="entry name" value="P-loop containing nucleoside triphosphate hydrolases"/>
    <property type="match status" value="1"/>
</dbReference>
<protein>
    <recommendedName>
        <fullName evidence="8">NB-ARC domain-containing protein</fullName>
    </recommendedName>
</protein>
<evidence type="ECO:0000256" key="2">
    <source>
        <dbReference type="ARBA" id="ARBA00022821"/>
    </source>
</evidence>
<dbReference type="Pfam" id="PF00931">
    <property type="entry name" value="NB-ARC"/>
    <property type="match status" value="1"/>
</dbReference>
<dbReference type="EMBL" id="JAUUTY010000007">
    <property type="protein sequence ID" value="KAK1613296.1"/>
    <property type="molecule type" value="Genomic_DNA"/>
</dbReference>
<dbReference type="Proteomes" id="UP001231189">
    <property type="component" value="Unassembled WGS sequence"/>
</dbReference>
<dbReference type="InterPro" id="IPR027417">
    <property type="entry name" value="P-loop_NTPase"/>
</dbReference>
<dbReference type="Gene3D" id="3.40.50.300">
    <property type="entry name" value="P-loop containing nucleotide triphosphate hydrolases"/>
    <property type="match status" value="1"/>
</dbReference>
<evidence type="ECO:0000256" key="1">
    <source>
        <dbReference type="ARBA" id="ARBA00022614"/>
    </source>
</evidence>
<feature type="domain" description="R13L1/DRL21-like LRR repeat region" evidence="5">
    <location>
        <begin position="655"/>
        <end position="779"/>
    </location>
</feature>
<evidence type="ECO:0000313" key="7">
    <source>
        <dbReference type="Proteomes" id="UP001231189"/>
    </source>
</evidence>
<dbReference type="PANTHER" id="PTHR36766:SF40">
    <property type="entry name" value="DISEASE RESISTANCE PROTEIN RGA3"/>
    <property type="match status" value="1"/>
</dbReference>
<sequence>MTDPSPCTLINQVEHGDCAHGSNSDPFQQKHTIVDPSALDSSKLQLVMYSANGNSCVPWMELDKNDISYRISESVNQLNEMQRDARKALKIEELDFLALRMGSSDMDFRETTPFVIEPKIYGRDKEHNHIINKLMCSETEDEDISVFAIVGNGGVGKTTLARLVYNDAIIARHFILRLWIYVSVNFDEVTLTHDLLECLYGDRFEGIEDLDKLQKFVEDSVKSKRLLLVMDDIWGDHDTSRWDTFLAPLRHSEVKGNKILVTTRKFSVVRMTGAKDEIKLDGLTKENFWALFKECAFGNRKDQLKLVYIGRQIAAKLKGYPLAAKTVGTLLRKKLDVEHWRKVLDSSEWKYQENDEDIIPALRISYNHLPVCLQLCFSYCSLFPKNYHFNSEQVVNLWIAHGFVCPKGNKRIEDVGYEYFSELVDCGFIQYEPTRLTHIMHDLIHDLAQMVSSDECFTIDALGSRATPKFVRHVSVVTESAYRPEGDGSMSPNEPFKKEFVEAIGSFQPKNVGTIMLIGRYDLNFSEAFRDKSDEFRAIRVLKLELMFDGLSSLICNLAAFIHLRYLELRAAYANSNLQLPESICRLYHLQVLDINIKHNWGSRVKLPRGLNNLVNLRHFLAFENLHAKIAAVGKLKFLQELKVFKVRKNKEFSIDQLSTLIELRGSLKIYRLGNVESKEEAMMARLEDKVYLSKLHLSWDKLQDDAASHTVVLEGLRPPTSLKFLRIDGHRGAAPKWSTTDFTLTCLQSLHLERCQDWVDLPPIGNLPFLKELHLVRMFKIKKLLIGPLEVLELRELPRLTECTVLDEEYPSKSIRVLEIVSCYRLSKLPFLQNSINVENEQRLPNLHRVQIHDWLESEDLPALPVTRELTDLDISNAGSVRTMSFRLKHAVGSDGLTLMISGGGDLSSLDEKVLAFNNLTALEEIEIRSCPDLSYLAWNSLQELAFLKRLTLSSCPKVFSSFATRYRLPPSLEDLNLSACDITGNQLSWVLANLPNLSSLKIAYCDKISSLAVGLSSNDIDKLPKGICCIPINCLTSIQQLHISSDMAFLSRKGLAEFVSLKELVIKGCAKLLASMVLQAGLESNDSILLPPSLLNLRIDDLPGKLLQHSRLTSLVQLDLEQSPSLTSVNLHSCTALQKLSIKECHSVASCEGFQSLACLTTMSVRYCPSMMYLGLQSCVGLRHLHVEGCNTLSTLESLVCLPLLAELHLIKNQNLVSLKLHPDAALESLNIRECSTLSSWEHLKSLGRLKKLEIRYAPGFVSAWNRIAKKAEIAGQELCLPLQTLHIDGPGFLTMAVCRLLASLKELRIGITQDFDNVDCQIRRFTDEQQEALPLLLSLQRLELLSMTDLQMLPSELHRLPSLQHLIITNCESIKSLPQKGLPASLKLLDAAKCSPELYEKCKHVRGLQWLYINGRKQEKC</sequence>